<gene>
    <name evidence="4" type="ORF">UV61_C0012G0013</name>
</gene>
<dbReference type="GO" id="GO:0005737">
    <property type="term" value="C:cytoplasm"/>
    <property type="evidence" value="ECO:0007669"/>
    <property type="project" value="UniProtKB-ARBA"/>
</dbReference>
<dbReference type="PANTHER" id="PTHR12919">
    <property type="entry name" value="30S RIBOSOMAL PROTEIN S16"/>
    <property type="match status" value="1"/>
</dbReference>
<evidence type="ECO:0000256" key="2">
    <source>
        <dbReference type="ARBA" id="ARBA00023274"/>
    </source>
</evidence>
<keyword evidence="1 4" id="KW-0689">Ribosomal protein</keyword>
<dbReference type="AlphaFoldDB" id="A0A0G1ESX8"/>
<dbReference type="SUPFAM" id="SSF54565">
    <property type="entry name" value="Ribosomal protein S16"/>
    <property type="match status" value="1"/>
</dbReference>
<proteinExistence type="predicted"/>
<dbReference type="GO" id="GO:0006412">
    <property type="term" value="P:translation"/>
    <property type="evidence" value="ECO:0007669"/>
    <property type="project" value="InterPro"/>
</dbReference>
<evidence type="ECO:0000256" key="1">
    <source>
        <dbReference type="ARBA" id="ARBA00022980"/>
    </source>
</evidence>
<dbReference type="STRING" id="1618446.UV61_C0012G0013"/>
<dbReference type="GO" id="GO:0003735">
    <property type="term" value="F:structural constituent of ribosome"/>
    <property type="evidence" value="ECO:0007669"/>
    <property type="project" value="InterPro"/>
</dbReference>
<sequence>MALKIRLQLTGKRNARTFRVVAVDESAKRNGKVVELLGFINPLTKPVTKGINAERLAYWQKQGAQVTPAVKKYL</sequence>
<dbReference type="Gene3D" id="3.30.1320.10">
    <property type="match status" value="1"/>
</dbReference>
<accession>A0A0G1ESX8</accession>
<evidence type="ECO:0000256" key="3">
    <source>
        <dbReference type="ARBA" id="ARBA00035310"/>
    </source>
</evidence>
<dbReference type="Pfam" id="PF00886">
    <property type="entry name" value="Ribosomal_S16"/>
    <property type="match status" value="1"/>
</dbReference>
<organism evidence="4 5">
    <name type="scientific">Candidatus Gottesmanbacteria bacterium GW2011_GWB1_43_11</name>
    <dbReference type="NCBI Taxonomy" id="1618446"/>
    <lineage>
        <taxon>Bacteria</taxon>
        <taxon>Candidatus Gottesmaniibacteriota</taxon>
    </lineage>
</organism>
<dbReference type="Proteomes" id="UP000034050">
    <property type="component" value="Unassembled WGS sequence"/>
</dbReference>
<dbReference type="GO" id="GO:0015935">
    <property type="term" value="C:small ribosomal subunit"/>
    <property type="evidence" value="ECO:0007669"/>
    <property type="project" value="TreeGrafter"/>
</dbReference>
<reference evidence="4 5" key="1">
    <citation type="journal article" date="2015" name="Nature">
        <title>rRNA introns, odd ribosomes, and small enigmatic genomes across a large radiation of phyla.</title>
        <authorList>
            <person name="Brown C.T."/>
            <person name="Hug L.A."/>
            <person name="Thomas B.C."/>
            <person name="Sharon I."/>
            <person name="Castelle C.J."/>
            <person name="Singh A."/>
            <person name="Wilkins M.J."/>
            <person name="Williams K.H."/>
            <person name="Banfield J.F."/>
        </authorList>
    </citation>
    <scope>NUCLEOTIDE SEQUENCE [LARGE SCALE GENOMIC DNA]</scope>
</reference>
<dbReference type="NCBIfam" id="TIGR00002">
    <property type="entry name" value="S16"/>
    <property type="match status" value="1"/>
</dbReference>
<evidence type="ECO:0000313" key="4">
    <source>
        <dbReference type="EMBL" id="KKS86186.1"/>
    </source>
</evidence>
<evidence type="ECO:0000313" key="5">
    <source>
        <dbReference type="Proteomes" id="UP000034050"/>
    </source>
</evidence>
<dbReference type="PANTHER" id="PTHR12919:SF20">
    <property type="entry name" value="SMALL RIBOSOMAL SUBUNIT PROTEIN BS16M"/>
    <property type="match status" value="1"/>
</dbReference>
<keyword evidence="2" id="KW-0687">Ribonucleoprotein</keyword>
<dbReference type="InterPro" id="IPR023803">
    <property type="entry name" value="Ribosomal_bS16_dom_sf"/>
</dbReference>
<dbReference type="EMBL" id="LCFD01000012">
    <property type="protein sequence ID" value="KKS86186.1"/>
    <property type="molecule type" value="Genomic_DNA"/>
</dbReference>
<comment type="caution">
    <text evidence="4">The sequence shown here is derived from an EMBL/GenBank/DDBJ whole genome shotgun (WGS) entry which is preliminary data.</text>
</comment>
<name>A0A0G1ESX8_9BACT</name>
<protein>
    <recommendedName>
        <fullName evidence="3">30S ribosomal protein S16</fullName>
    </recommendedName>
</protein>
<dbReference type="InterPro" id="IPR000307">
    <property type="entry name" value="Ribosomal_bS16"/>
</dbReference>